<accession>A0A2K1Q7Y6</accession>
<evidence type="ECO:0000313" key="1">
    <source>
        <dbReference type="EMBL" id="PNS11146.1"/>
    </source>
</evidence>
<gene>
    <name evidence="1" type="ORF">COO59_12800</name>
</gene>
<evidence type="ECO:0000313" key="2">
    <source>
        <dbReference type="Proteomes" id="UP000236345"/>
    </source>
</evidence>
<proteinExistence type="predicted"/>
<dbReference type="AlphaFoldDB" id="A0A2K1Q7Y6"/>
<sequence>MNREFLRRMESDRVLAGCLERGYEAFNNKSKYTIENLCSGLQRMIWYTSCALDDYKHVCSELTHEDIRALKNISYHFNHSDAYLKTIELFFAFLIKGLSPLQLNILKSKLKTGAIKALIGVASSYATTGATNRALVYGLASAASTRGNFGAHIIPSLRSINLLSLVEHYGMLQKRLQAAHRLEKLDPIFYKALYHYKLEGLYYYAEPKIKKYPSAGRPRSEQEVYQAIK</sequence>
<reference evidence="2" key="1">
    <citation type="submission" date="2017-09" db="EMBL/GenBank/DDBJ databases">
        <authorList>
            <person name="Palmer M."/>
            <person name="Steenkamp E.T."/>
            <person name="Coetzee M.P."/>
            <person name="Avontuur J.R."/>
            <person name="Van Zyl E."/>
            <person name="Chan W.-Y."/>
            <person name="Blom J."/>
            <person name="Venter S.N."/>
        </authorList>
    </citation>
    <scope>NUCLEOTIDE SEQUENCE [LARGE SCALE GENOMIC DNA]</scope>
    <source>
        <strain evidence="2">QC88-366</strain>
    </source>
</reference>
<organism evidence="1 2">
    <name type="scientific">Mixta theicola</name>
    <dbReference type="NCBI Taxonomy" id="1458355"/>
    <lineage>
        <taxon>Bacteria</taxon>
        <taxon>Pseudomonadati</taxon>
        <taxon>Pseudomonadota</taxon>
        <taxon>Gammaproteobacteria</taxon>
        <taxon>Enterobacterales</taxon>
        <taxon>Erwiniaceae</taxon>
        <taxon>Mixta</taxon>
    </lineage>
</organism>
<name>A0A2K1Q7Y6_9GAMM</name>
<dbReference type="EMBL" id="NWUO01000009">
    <property type="protein sequence ID" value="PNS11146.1"/>
    <property type="molecule type" value="Genomic_DNA"/>
</dbReference>
<dbReference type="Proteomes" id="UP000236345">
    <property type="component" value="Unassembled WGS sequence"/>
</dbReference>
<keyword evidence="2" id="KW-1185">Reference proteome</keyword>
<protein>
    <submittedName>
        <fullName evidence="1">Uncharacterized protein</fullName>
    </submittedName>
</protein>
<comment type="caution">
    <text evidence="1">The sequence shown here is derived from an EMBL/GenBank/DDBJ whole genome shotgun (WGS) entry which is preliminary data.</text>
</comment>